<organism evidence="3 4">
    <name type="scientific">Arcicella aurantiaca</name>
    <dbReference type="NCBI Taxonomy" id="591202"/>
    <lineage>
        <taxon>Bacteria</taxon>
        <taxon>Pseudomonadati</taxon>
        <taxon>Bacteroidota</taxon>
        <taxon>Cytophagia</taxon>
        <taxon>Cytophagales</taxon>
        <taxon>Flectobacillaceae</taxon>
        <taxon>Arcicella</taxon>
    </lineage>
</organism>
<feature type="signal peptide" evidence="2">
    <location>
        <begin position="1"/>
        <end position="24"/>
    </location>
</feature>
<dbReference type="SUPFAM" id="SSF48208">
    <property type="entry name" value="Six-hairpin glycosidases"/>
    <property type="match status" value="1"/>
</dbReference>
<dbReference type="InterPro" id="IPR008928">
    <property type="entry name" value="6-hairpin_glycosidase_sf"/>
</dbReference>
<reference evidence="3 4" key="1">
    <citation type="submission" date="2018-05" db="EMBL/GenBank/DDBJ databases">
        <title>Genomic Encyclopedia of Archaeal and Bacterial Type Strains, Phase II (KMG-II): from individual species to whole genera.</title>
        <authorList>
            <person name="Goeker M."/>
        </authorList>
    </citation>
    <scope>NUCLEOTIDE SEQUENCE [LARGE SCALE GENOMIC DNA]</scope>
    <source>
        <strain evidence="3 4">DSM 22214</strain>
    </source>
</reference>
<dbReference type="AlphaFoldDB" id="A0A316EDH1"/>
<dbReference type="InterPro" id="IPR010905">
    <property type="entry name" value="Glyco_hydro_88"/>
</dbReference>
<dbReference type="InterPro" id="IPR052043">
    <property type="entry name" value="PolySaccharide_Degr_Enz"/>
</dbReference>
<comment type="caution">
    <text evidence="3">The sequence shown here is derived from an EMBL/GenBank/DDBJ whole genome shotgun (WGS) entry which is preliminary data.</text>
</comment>
<protein>
    <submittedName>
        <fullName evidence="3">Unsaturated rhamnogalacturonyl hydrolase</fullName>
    </submittedName>
</protein>
<dbReference type="EMBL" id="QGGO01000006">
    <property type="protein sequence ID" value="PWK27669.1"/>
    <property type="molecule type" value="Genomic_DNA"/>
</dbReference>
<keyword evidence="2" id="KW-0732">Signal</keyword>
<dbReference type="Pfam" id="PF07470">
    <property type="entry name" value="Glyco_hydro_88"/>
    <property type="match status" value="1"/>
</dbReference>
<feature type="chain" id="PRO_5016447810" evidence="2">
    <location>
        <begin position="25"/>
        <end position="399"/>
    </location>
</feature>
<dbReference type="Gene3D" id="1.50.10.10">
    <property type="match status" value="1"/>
</dbReference>
<evidence type="ECO:0000256" key="2">
    <source>
        <dbReference type="SAM" id="SignalP"/>
    </source>
</evidence>
<dbReference type="InterPro" id="IPR012341">
    <property type="entry name" value="6hp_glycosidase-like_sf"/>
</dbReference>
<dbReference type="PANTHER" id="PTHR33886">
    <property type="entry name" value="UNSATURATED RHAMNOGALACTURONAN HYDROLASE (EUROFUNG)"/>
    <property type="match status" value="1"/>
</dbReference>
<keyword evidence="1 3" id="KW-0378">Hydrolase</keyword>
<accession>A0A316EDH1</accession>
<name>A0A316EDH1_9BACT</name>
<dbReference type="GO" id="GO:0005975">
    <property type="term" value="P:carbohydrate metabolic process"/>
    <property type="evidence" value="ECO:0007669"/>
    <property type="project" value="InterPro"/>
</dbReference>
<dbReference type="GO" id="GO:0016787">
    <property type="term" value="F:hydrolase activity"/>
    <property type="evidence" value="ECO:0007669"/>
    <property type="project" value="UniProtKB-KW"/>
</dbReference>
<gene>
    <name evidence="3" type="ORF">LV89_01560</name>
</gene>
<evidence type="ECO:0000313" key="4">
    <source>
        <dbReference type="Proteomes" id="UP000245489"/>
    </source>
</evidence>
<dbReference type="Proteomes" id="UP000245489">
    <property type="component" value="Unassembled WGS sequence"/>
</dbReference>
<proteinExistence type="predicted"/>
<evidence type="ECO:0000256" key="1">
    <source>
        <dbReference type="ARBA" id="ARBA00022801"/>
    </source>
</evidence>
<evidence type="ECO:0000313" key="3">
    <source>
        <dbReference type="EMBL" id="PWK27669.1"/>
    </source>
</evidence>
<keyword evidence="4" id="KW-1185">Reference proteome</keyword>
<sequence length="399" mass="46214">MYFMKTIFVKCSAIIVLICTLAFATKSKESWSVRMADSDILRNPEGWMLDFSKDPRWGYCNGLVCSSLEQLWRQSGNEKYYNYIKKYADDLINEDGSIKTYKVDAYNIDALNAGKFLFAIYEKTHEAKYEKAIKLLRSQMLTHPRTSEGGFWHKKHYPHQMWLDGLYMGTPFLAQYAKVFNEPELFSDIANQIILIDKHNKNLETGLYHHGWDESKEQRWADKQTGKSAHVWGRGMGWYAMALVDVLDYFPKEHPQYKTILKITQEMAQTLKKYQDSSSGLWYQVMDVGKQPENYLESSASTMFVYFLIKAGKRKYIQPEYIQTAQKGYAGILKHFIRVESDQKISITDACAGAGLGGNPYRDGSYEYYCKEVKRDNDPKSVGPFIMLALEFETLKGKK</sequence>
<dbReference type="PANTHER" id="PTHR33886:SF8">
    <property type="entry name" value="UNSATURATED RHAMNOGALACTURONAN HYDROLASE (EUROFUNG)"/>
    <property type="match status" value="1"/>
</dbReference>